<dbReference type="PANTHER" id="PTHR47354:SF5">
    <property type="entry name" value="PROTEIN RFBI"/>
    <property type="match status" value="1"/>
</dbReference>
<evidence type="ECO:0000313" key="4">
    <source>
        <dbReference type="Proteomes" id="UP001055167"/>
    </source>
</evidence>
<dbReference type="CDD" id="cd06194">
    <property type="entry name" value="FNR_N-term_Iron_sulfur_binding"/>
    <property type="match status" value="1"/>
</dbReference>
<dbReference type="Pfam" id="PF00970">
    <property type="entry name" value="FAD_binding_6"/>
    <property type="match status" value="1"/>
</dbReference>
<dbReference type="InterPro" id="IPR008333">
    <property type="entry name" value="Cbr1-like_FAD-bd_dom"/>
</dbReference>
<dbReference type="CDD" id="cd00207">
    <property type="entry name" value="fer2"/>
    <property type="match status" value="1"/>
</dbReference>
<comment type="caution">
    <text evidence="3">The sequence shown here is derived from an EMBL/GenBank/DDBJ whole genome shotgun (WGS) entry which is preliminary data.</text>
</comment>
<sequence length="344" mass="36012">MAKANLVVNGRRIAATPGQTLLDAALTGRVALPHDCATGQCNTCRVRLYDGNVDPQGTALNDTVLACRATVTGDAVIEFDEVPPVTRSAGLVQAVAPLSESIVEVTVALARRAAWLPGQYVKVQFGGFPARDYSPSLRADGSGELNELIFHVRRYPDGQVSSQLGVGIRPGHPVRIRGPFGSAYHRPGTGRLVLVAGGVGWAPIWAIARAASLREPARPLHVVAGARVAEDLYMREACDWLSRRGARVTLTCSGLAADGPETRAGRPTLHVPLLNPTDTVVAAGAPGMVAAVELLCATRGATCHADPFHAAATPARQRDSLLGRLLGLMPGSGRKDGLTREAGG</sequence>
<keyword evidence="4" id="KW-1185">Reference proteome</keyword>
<dbReference type="InterPro" id="IPR017938">
    <property type="entry name" value="Riboflavin_synthase-like_b-brl"/>
</dbReference>
<dbReference type="InterPro" id="IPR012675">
    <property type="entry name" value="Beta-grasp_dom_sf"/>
</dbReference>
<dbReference type="InterPro" id="IPR001433">
    <property type="entry name" value="OxRdtase_FAD/NAD-bd"/>
</dbReference>
<name>A0ABQ4QYY2_9HYPH</name>
<dbReference type="RefSeq" id="WP_128561798.1">
    <property type="nucleotide sequence ID" value="NZ_BPQH01000008.1"/>
</dbReference>
<reference evidence="3" key="1">
    <citation type="journal article" date="2021" name="Front. Microbiol.">
        <title>Comprehensive Comparative Genomics and Phenotyping of Methylobacterium Species.</title>
        <authorList>
            <person name="Alessa O."/>
            <person name="Ogura Y."/>
            <person name="Fujitani Y."/>
            <person name="Takami H."/>
            <person name="Hayashi T."/>
            <person name="Sahin N."/>
            <person name="Tani A."/>
        </authorList>
    </citation>
    <scope>NUCLEOTIDE SEQUENCE</scope>
    <source>
        <strain evidence="3">KCTC 52305</strain>
    </source>
</reference>
<accession>A0ABQ4QYY2</accession>
<dbReference type="PROSITE" id="PS51085">
    <property type="entry name" value="2FE2S_FER_2"/>
    <property type="match status" value="1"/>
</dbReference>
<evidence type="ECO:0000259" key="1">
    <source>
        <dbReference type="PROSITE" id="PS51085"/>
    </source>
</evidence>
<evidence type="ECO:0000313" key="3">
    <source>
        <dbReference type="EMBL" id="GJD50261.1"/>
    </source>
</evidence>
<dbReference type="Pfam" id="PF00111">
    <property type="entry name" value="Fer2"/>
    <property type="match status" value="1"/>
</dbReference>
<feature type="domain" description="FAD-binding FR-type" evidence="2">
    <location>
        <begin position="85"/>
        <end position="186"/>
    </location>
</feature>
<dbReference type="Gene3D" id="2.40.30.10">
    <property type="entry name" value="Translation factors"/>
    <property type="match status" value="1"/>
</dbReference>
<evidence type="ECO:0000259" key="2">
    <source>
        <dbReference type="PROSITE" id="PS51384"/>
    </source>
</evidence>
<dbReference type="InterPro" id="IPR017927">
    <property type="entry name" value="FAD-bd_FR_type"/>
</dbReference>
<feature type="domain" description="2Fe-2S ferredoxin-type" evidence="1">
    <location>
        <begin position="2"/>
        <end position="83"/>
    </location>
</feature>
<protein>
    <submittedName>
        <fullName evidence="3">Naphthalene 1,2-dioxygenase/salicylate 5-hydroxylase systems, ferredoxin--NAD(P)(+), reductase component</fullName>
    </submittedName>
</protein>
<dbReference type="SUPFAM" id="SSF52343">
    <property type="entry name" value="Ferredoxin reductase-like, C-terminal NADP-linked domain"/>
    <property type="match status" value="1"/>
</dbReference>
<organism evidence="3 4">
    <name type="scientific">Methylobacterium crusticola</name>
    <dbReference type="NCBI Taxonomy" id="1697972"/>
    <lineage>
        <taxon>Bacteria</taxon>
        <taxon>Pseudomonadati</taxon>
        <taxon>Pseudomonadota</taxon>
        <taxon>Alphaproteobacteria</taxon>
        <taxon>Hyphomicrobiales</taxon>
        <taxon>Methylobacteriaceae</taxon>
        <taxon>Methylobacterium</taxon>
    </lineage>
</organism>
<dbReference type="Pfam" id="PF00175">
    <property type="entry name" value="NAD_binding_1"/>
    <property type="match status" value="1"/>
</dbReference>
<dbReference type="Gene3D" id="3.40.50.80">
    <property type="entry name" value="Nucleotide-binding domain of ferredoxin-NADP reductase (FNR) module"/>
    <property type="match status" value="1"/>
</dbReference>
<dbReference type="InterPro" id="IPR036010">
    <property type="entry name" value="2Fe-2S_ferredoxin-like_sf"/>
</dbReference>
<dbReference type="SUPFAM" id="SSF54292">
    <property type="entry name" value="2Fe-2S ferredoxin-like"/>
    <property type="match status" value="1"/>
</dbReference>
<dbReference type="InterPro" id="IPR039261">
    <property type="entry name" value="FNR_nucleotide-bd"/>
</dbReference>
<reference evidence="3" key="2">
    <citation type="submission" date="2021-08" db="EMBL/GenBank/DDBJ databases">
        <authorList>
            <person name="Tani A."/>
            <person name="Ola A."/>
            <person name="Ogura Y."/>
            <person name="Katsura K."/>
            <person name="Hayashi T."/>
        </authorList>
    </citation>
    <scope>NUCLEOTIDE SEQUENCE</scope>
    <source>
        <strain evidence="3">KCTC 52305</strain>
    </source>
</reference>
<dbReference type="PROSITE" id="PS51384">
    <property type="entry name" value="FAD_FR"/>
    <property type="match status" value="1"/>
</dbReference>
<dbReference type="SUPFAM" id="SSF63380">
    <property type="entry name" value="Riboflavin synthase domain-like"/>
    <property type="match status" value="1"/>
</dbReference>
<dbReference type="EMBL" id="BPQH01000008">
    <property type="protein sequence ID" value="GJD50261.1"/>
    <property type="molecule type" value="Genomic_DNA"/>
</dbReference>
<proteinExistence type="predicted"/>
<dbReference type="InterPro" id="IPR001041">
    <property type="entry name" value="2Fe-2S_ferredoxin-type"/>
</dbReference>
<dbReference type="InterPro" id="IPR050415">
    <property type="entry name" value="MRET"/>
</dbReference>
<dbReference type="Gene3D" id="3.10.20.30">
    <property type="match status" value="1"/>
</dbReference>
<dbReference type="PRINTS" id="PR00410">
    <property type="entry name" value="PHEHYDRXLASE"/>
</dbReference>
<dbReference type="PANTHER" id="PTHR47354">
    <property type="entry name" value="NADH OXIDOREDUCTASE HCR"/>
    <property type="match status" value="1"/>
</dbReference>
<dbReference type="Proteomes" id="UP001055167">
    <property type="component" value="Unassembled WGS sequence"/>
</dbReference>
<gene>
    <name evidence="3" type="primary">nagAa</name>
    <name evidence="3" type="ORF">OPKNFCMD_2998</name>
</gene>